<keyword evidence="7" id="KW-0175">Coiled coil</keyword>
<dbReference type="PRINTS" id="PR00300">
    <property type="entry name" value="CLPPROTEASEA"/>
</dbReference>
<feature type="compositionally biased region" description="Basic residues" evidence="8">
    <location>
        <begin position="845"/>
        <end position="861"/>
    </location>
</feature>
<dbReference type="PROSITE" id="PS51903">
    <property type="entry name" value="CLP_R"/>
    <property type="match status" value="1"/>
</dbReference>
<dbReference type="Proteomes" id="UP000182624">
    <property type="component" value="Unassembled WGS sequence"/>
</dbReference>
<dbReference type="Gene3D" id="4.10.860.10">
    <property type="entry name" value="UVR domain"/>
    <property type="match status" value="1"/>
</dbReference>
<dbReference type="SMART" id="SM00382">
    <property type="entry name" value="AAA"/>
    <property type="match status" value="2"/>
</dbReference>
<keyword evidence="11" id="KW-1185">Reference proteome</keyword>
<dbReference type="InterPro" id="IPR003593">
    <property type="entry name" value="AAA+_ATPase"/>
</dbReference>
<protein>
    <submittedName>
        <fullName evidence="10">ATP-dependent Clp protease ATP-binding subunit ClpC</fullName>
    </submittedName>
</protein>
<comment type="similarity">
    <text evidence="6">Belongs to the ClpA/ClpB family.</text>
</comment>
<dbReference type="PANTHER" id="PTHR11638:SF18">
    <property type="entry name" value="HEAT SHOCK PROTEIN 104"/>
    <property type="match status" value="1"/>
</dbReference>
<dbReference type="OrthoDB" id="9803641at2"/>
<dbReference type="InterPro" id="IPR001270">
    <property type="entry name" value="ClpA/B"/>
</dbReference>
<reference evidence="11" key="1">
    <citation type="submission" date="2016-10" db="EMBL/GenBank/DDBJ databases">
        <authorList>
            <person name="Varghese N."/>
            <person name="Submissions S."/>
        </authorList>
    </citation>
    <scope>NUCLEOTIDE SEQUENCE [LARGE SCALE GENOMIC DNA]</scope>
    <source>
        <strain evidence="11">P18</strain>
    </source>
</reference>
<dbReference type="SUPFAM" id="SSF81923">
    <property type="entry name" value="Double Clp-N motif"/>
    <property type="match status" value="1"/>
</dbReference>
<dbReference type="GO" id="GO:0006508">
    <property type="term" value="P:proteolysis"/>
    <property type="evidence" value="ECO:0007669"/>
    <property type="project" value="UniProtKB-KW"/>
</dbReference>
<dbReference type="GO" id="GO:0008233">
    <property type="term" value="F:peptidase activity"/>
    <property type="evidence" value="ECO:0007669"/>
    <property type="project" value="UniProtKB-KW"/>
</dbReference>
<evidence type="ECO:0000256" key="5">
    <source>
        <dbReference type="PROSITE-ProRule" id="PRU01251"/>
    </source>
</evidence>
<dbReference type="InterPro" id="IPR004176">
    <property type="entry name" value="Clp_R_N"/>
</dbReference>
<proteinExistence type="inferred from homology"/>
<evidence type="ECO:0000256" key="8">
    <source>
        <dbReference type="SAM" id="MobiDB-lite"/>
    </source>
</evidence>
<feature type="region of interest" description="Disordered" evidence="8">
    <location>
        <begin position="822"/>
        <end position="861"/>
    </location>
</feature>
<dbReference type="CDD" id="cd00009">
    <property type="entry name" value="AAA"/>
    <property type="match status" value="1"/>
</dbReference>
<dbReference type="InterPro" id="IPR036628">
    <property type="entry name" value="Clp_N_dom_sf"/>
</dbReference>
<dbReference type="Gene3D" id="3.40.50.300">
    <property type="entry name" value="P-loop containing nucleotide triphosphate hydrolases"/>
    <property type="match status" value="2"/>
</dbReference>
<dbReference type="CDD" id="cd19499">
    <property type="entry name" value="RecA-like_ClpB_Hsp104-like"/>
    <property type="match status" value="1"/>
</dbReference>
<organism evidence="10 11">
    <name type="scientific">Butyrivibrio proteoclasticus</name>
    <dbReference type="NCBI Taxonomy" id="43305"/>
    <lineage>
        <taxon>Bacteria</taxon>
        <taxon>Bacillati</taxon>
        <taxon>Bacillota</taxon>
        <taxon>Clostridia</taxon>
        <taxon>Lachnospirales</taxon>
        <taxon>Lachnospiraceae</taxon>
        <taxon>Butyrivibrio</taxon>
    </lineage>
</organism>
<dbReference type="FunFam" id="3.40.50.300:FF:000010">
    <property type="entry name" value="Chaperone clpB 1, putative"/>
    <property type="match status" value="1"/>
</dbReference>
<dbReference type="InterPro" id="IPR041546">
    <property type="entry name" value="ClpA/ClpB_AAA_lid"/>
</dbReference>
<dbReference type="Pfam" id="PF07724">
    <property type="entry name" value="AAA_2"/>
    <property type="match status" value="1"/>
</dbReference>
<dbReference type="InterPro" id="IPR018368">
    <property type="entry name" value="ClpA/B_CS1"/>
</dbReference>
<evidence type="ECO:0000259" key="9">
    <source>
        <dbReference type="PROSITE" id="PS51903"/>
    </source>
</evidence>
<dbReference type="FunFam" id="3.40.50.300:FF:000025">
    <property type="entry name" value="ATP-dependent Clp protease subunit"/>
    <property type="match status" value="1"/>
</dbReference>
<evidence type="ECO:0000313" key="11">
    <source>
        <dbReference type="Proteomes" id="UP000182624"/>
    </source>
</evidence>
<dbReference type="Gene3D" id="1.10.1780.10">
    <property type="entry name" value="Clp, N-terminal domain"/>
    <property type="match status" value="1"/>
</dbReference>
<feature type="domain" description="Clp R" evidence="9">
    <location>
        <begin position="1"/>
        <end position="145"/>
    </location>
</feature>
<dbReference type="InterPro" id="IPR028299">
    <property type="entry name" value="ClpA/B_CS2"/>
</dbReference>
<dbReference type="InterPro" id="IPR019489">
    <property type="entry name" value="Clp_ATPase_C"/>
</dbReference>
<keyword evidence="1 5" id="KW-0677">Repeat</keyword>
<evidence type="ECO:0000313" key="10">
    <source>
        <dbReference type="EMBL" id="SFQ28532.1"/>
    </source>
</evidence>
<dbReference type="Pfam" id="PF17871">
    <property type="entry name" value="AAA_lid_9"/>
    <property type="match status" value="1"/>
</dbReference>
<evidence type="ECO:0000256" key="3">
    <source>
        <dbReference type="ARBA" id="ARBA00022840"/>
    </source>
</evidence>
<dbReference type="eggNOG" id="COG0542">
    <property type="taxonomic scope" value="Bacteria"/>
</dbReference>
<dbReference type="Gene3D" id="1.10.8.60">
    <property type="match status" value="2"/>
</dbReference>
<dbReference type="Pfam" id="PF10431">
    <property type="entry name" value="ClpB_D2-small"/>
    <property type="match status" value="1"/>
</dbReference>
<dbReference type="RefSeq" id="WP_074890862.1">
    <property type="nucleotide sequence ID" value="NZ_FOXO01000029.1"/>
</dbReference>
<dbReference type="PANTHER" id="PTHR11638">
    <property type="entry name" value="ATP-DEPENDENT CLP PROTEASE"/>
    <property type="match status" value="1"/>
</dbReference>
<evidence type="ECO:0000256" key="1">
    <source>
        <dbReference type="ARBA" id="ARBA00022737"/>
    </source>
</evidence>
<feature type="coiled-coil region" evidence="7">
    <location>
        <begin position="419"/>
        <end position="469"/>
    </location>
</feature>
<dbReference type="GO" id="GO:0005524">
    <property type="term" value="F:ATP binding"/>
    <property type="evidence" value="ECO:0007669"/>
    <property type="project" value="UniProtKB-KW"/>
</dbReference>
<dbReference type="SMART" id="SM01086">
    <property type="entry name" value="ClpB_D2-small"/>
    <property type="match status" value="1"/>
</dbReference>
<name>A0A1I5X983_9FIRM</name>
<dbReference type="AlphaFoldDB" id="A0A1I5X983"/>
<keyword evidence="10" id="KW-0378">Hydrolase</keyword>
<evidence type="ECO:0000256" key="4">
    <source>
        <dbReference type="ARBA" id="ARBA00023186"/>
    </source>
</evidence>
<gene>
    <name evidence="10" type="ORF">SAMN04487928_12940</name>
</gene>
<dbReference type="GO" id="GO:0005737">
    <property type="term" value="C:cytoplasm"/>
    <property type="evidence" value="ECO:0007669"/>
    <property type="project" value="TreeGrafter"/>
</dbReference>
<evidence type="ECO:0000256" key="6">
    <source>
        <dbReference type="RuleBase" id="RU004432"/>
    </source>
</evidence>
<dbReference type="SUPFAM" id="SSF52540">
    <property type="entry name" value="P-loop containing nucleoside triphosphate hydrolases"/>
    <property type="match status" value="2"/>
</dbReference>
<keyword evidence="4 6" id="KW-0143">Chaperone</keyword>
<dbReference type="PROSITE" id="PS00870">
    <property type="entry name" value="CLPAB_1"/>
    <property type="match status" value="1"/>
</dbReference>
<dbReference type="InterPro" id="IPR003959">
    <property type="entry name" value="ATPase_AAA_core"/>
</dbReference>
<evidence type="ECO:0000256" key="2">
    <source>
        <dbReference type="ARBA" id="ARBA00022741"/>
    </source>
</evidence>
<dbReference type="GO" id="GO:0016887">
    <property type="term" value="F:ATP hydrolysis activity"/>
    <property type="evidence" value="ECO:0007669"/>
    <property type="project" value="InterPro"/>
</dbReference>
<dbReference type="Pfam" id="PF02861">
    <property type="entry name" value="Clp_N"/>
    <property type="match status" value="1"/>
</dbReference>
<dbReference type="InterPro" id="IPR050130">
    <property type="entry name" value="ClpA_ClpB"/>
</dbReference>
<keyword evidence="10" id="KW-0645">Protease</keyword>
<dbReference type="PROSITE" id="PS00871">
    <property type="entry name" value="CLPAB_2"/>
    <property type="match status" value="1"/>
</dbReference>
<dbReference type="InterPro" id="IPR027417">
    <property type="entry name" value="P-loop_NTPase"/>
</dbReference>
<feature type="compositionally biased region" description="Low complexity" evidence="8">
    <location>
        <begin position="826"/>
        <end position="844"/>
    </location>
</feature>
<dbReference type="Pfam" id="PF00004">
    <property type="entry name" value="AAA"/>
    <property type="match status" value="1"/>
</dbReference>
<accession>A0A1I5X983</accession>
<sequence length="861" mass="95215">MDSKFTLMAADALKLARKTARSLKLNYVGTEHILMGLILEDGSVASRILIDNGIDENRMMDMIKDLIVPDSTVSTLDKDGFSPRAEKVLEEAHRLAERFHADKTGTEHILLALIKEGENVAVRLISTLNVPAQKIYAETLAAMGEDPNLVKEDLGRKTAPKNGKKASILAQYSRDLTALATENKLDPVVGREREIKRVIQILSRRTKNNPCLIGEPGVGKTAVVEGLAQRIAAGEVPLTVQNKRLVTLDLSGMIAGSKYRGEFEERIKKVIKEVADDGNIILFVDEMHTLIGAGGAEGAIDASNILKPSLARGEIQMIGATTITEYRKYVEKDAALERRFQPVNVDEPTKEEATEILNGIVSKYEEHHKVTITPEAIKAAVELSERYINDRNLPDKAIDLIDEAASAVRLRTMSVSPKIKELEELIKSYDGKIETALKEQDFKAAGEFNKEQNALISKLNRAKNAEKKKEMTSAYVVNENDIAEVVAEWTRIPVKKIAEKESEKLLKLESVLHKRVIGQEDAVKAVSKAIRRGRVGLQDPNRPIGSFLFLGPTGVGKTELSKALAEAMFGDENALIRVDMSEYMESHSVSKMIGSPPGYVGFDDGGQLSEKVRRHPYSVILFDEIEKAHPDIFNVLLQVLDDGHITDSKGRKVSFKNTILIMTSNVGAQKIVDPKKLGFGAGSDAKKDYEDMKSGVMEEVKRLFKPEFINRIDEIMVFHTLNEEEMMDIVTLLSQNLSKRCKDQMDISLTISPAVKKYLVTKYSDAKMGARPLKRAIQQTIEDAMAEELLKGNIKAGTDVTVGLKDDKIVFTTAQGTKTSVRKVSVKTTKPSKSSKTKSTVTTKKPAKKTVKKPVKKTSKK</sequence>
<dbReference type="GO" id="GO:0034605">
    <property type="term" value="P:cellular response to heat"/>
    <property type="evidence" value="ECO:0007669"/>
    <property type="project" value="TreeGrafter"/>
</dbReference>
<evidence type="ECO:0000256" key="7">
    <source>
        <dbReference type="SAM" id="Coils"/>
    </source>
</evidence>
<dbReference type="EMBL" id="FOXO01000029">
    <property type="protein sequence ID" value="SFQ28532.1"/>
    <property type="molecule type" value="Genomic_DNA"/>
</dbReference>
<keyword evidence="2 6" id="KW-0547">Nucleotide-binding</keyword>
<keyword evidence="3 6" id="KW-0067">ATP-binding</keyword>